<accession>A0A1L9TTA3</accession>
<proteinExistence type="predicted"/>
<dbReference type="RefSeq" id="XP_040706483.1">
    <property type="nucleotide sequence ID" value="XM_040846259.1"/>
</dbReference>
<keyword evidence="3" id="KW-1185">Reference proteome</keyword>
<evidence type="ECO:0000313" key="2">
    <source>
        <dbReference type="EMBL" id="OJJ62677.1"/>
    </source>
</evidence>
<feature type="compositionally biased region" description="Basic and acidic residues" evidence="1">
    <location>
        <begin position="7"/>
        <end position="18"/>
    </location>
</feature>
<dbReference type="EMBL" id="KV878583">
    <property type="protein sequence ID" value="OJJ62677.1"/>
    <property type="molecule type" value="Genomic_DNA"/>
</dbReference>
<dbReference type="VEuPathDB" id="FungiDB:ASPSYDRAFT_41347"/>
<dbReference type="GeneID" id="63762332"/>
<dbReference type="AlphaFoldDB" id="A0A1L9TTA3"/>
<dbReference type="Proteomes" id="UP000184356">
    <property type="component" value="Unassembled WGS sequence"/>
</dbReference>
<reference evidence="3" key="1">
    <citation type="journal article" date="2017" name="Genome Biol.">
        <title>Comparative genomics reveals high biological diversity and specific adaptations in the industrially and medically important fungal genus Aspergillus.</title>
        <authorList>
            <person name="de Vries R.P."/>
            <person name="Riley R."/>
            <person name="Wiebenga A."/>
            <person name="Aguilar-Osorio G."/>
            <person name="Amillis S."/>
            <person name="Uchima C.A."/>
            <person name="Anderluh G."/>
            <person name="Asadollahi M."/>
            <person name="Askin M."/>
            <person name="Barry K."/>
            <person name="Battaglia E."/>
            <person name="Bayram O."/>
            <person name="Benocci T."/>
            <person name="Braus-Stromeyer S.A."/>
            <person name="Caldana C."/>
            <person name="Canovas D."/>
            <person name="Cerqueira G.C."/>
            <person name="Chen F."/>
            <person name="Chen W."/>
            <person name="Choi C."/>
            <person name="Clum A."/>
            <person name="Dos Santos R.A."/>
            <person name="Damasio A.R."/>
            <person name="Diallinas G."/>
            <person name="Emri T."/>
            <person name="Fekete E."/>
            <person name="Flipphi M."/>
            <person name="Freyberg S."/>
            <person name="Gallo A."/>
            <person name="Gournas C."/>
            <person name="Habgood R."/>
            <person name="Hainaut M."/>
            <person name="Harispe M.L."/>
            <person name="Henrissat B."/>
            <person name="Hilden K.S."/>
            <person name="Hope R."/>
            <person name="Hossain A."/>
            <person name="Karabika E."/>
            <person name="Karaffa L."/>
            <person name="Karanyi Z."/>
            <person name="Krasevec N."/>
            <person name="Kuo A."/>
            <person name="Kusch H."/>
            <person name="LaButti K."/>
            <person name="Lagendijk E.L."/>
            <person name="Lapidus A."/>
            <person name="Levasseur A."/>
            <person name="Lindquist E."/>
            <person name="Lipzen A."/>
            <person name="Logrieco A.F."/>
            <person name="MacCabe A."/>
            <person name="Maekelae M.R."/>
            <person name="Malavazi I."/>
            <person name="Melin P."/>
            <person name="Meyer V."/>
            <person name="Mielnichuk N."/>
            <person name="Miskei M."/>
            <person name="Molnar A.P."/>
            <person name="Mule G."/>
            <person name="Ngan C.Y."/>
            <person name="Orejas M."/>
            <person name="Orosz E."/>
            <person name="Ouedraogo J.P."/>
            <person name="Overkamp K.M."/>
            <person name="Park H.-S."/>
            <person name="Perrone G."/>
            <person name="Piumi F."/>
            <person name="Punt P.J."/>
            <person name="Ram A.F."/>
            <person name="Ramon A."/>
            <person name="Rauscher S."/>
            <person name="Record E."/>
            <person name="Riano-Pachon D.M."/>
            <person name="Robert V."/>
            <person name="Roehrig J."/>
            <person name="Ruller R."/>
            <person name="Salamov A."/>
            <person name="Salih N.S."/>
            <person name="Samson R.A."/>
            <person name="Sandor E."/>
            <person name="Sanguinetti M."/>
            <person name="Schuetze T."/>
            <person name="Sepcic K."/>
            <person name="Shelest E."/>
            <person name="Sherlock G."/>
            <person name="Sophianopoulou V."/>
            <person name="Squina F.M."/>
            <person name="Sun H."/>
            <person name="Susca A."/>
            <person name="Todd R.B."/>
            <person name="Tsang A."/>
            <person name="Unkles S.E."/>
            <person name="van de Wiele N."/>
            <person name="van Rossen-Uffink D."/>
            <person name="Oliveira J.V."/>
            <person name="Vesth T.C."/>
            <person name="Visser J."/>
            <person name="Yu J.-H."/>
            <person name="Zhou M."/>
            <person name="Andersen M.R."/>
            <person name="Archer D.B."/>
            <person name="Baker S.E."/>
            <person name="Benoit I."/>
            <person name="Brakhage A.A."/>
            <person name="Braus G.H."/>
            <person name="Fischer R."/>
            <person name="Frisvad J.C."/>
            <person name="Goldman G.H."/>
            <person name="Houbraken J."/>
            <person name="Oakley B."/>
            <person name="Pocsi I."/>
            <person name="Scazzocchio C."/>
            <person name="Seiboth B."/>
            <person name="vanKuyk P.A."/>
            <person name="Wortman J."/>
            <person name="Dyer P.S."/>
            <person name="Grigoriev I.V."/>
        </authorList>
    </citation>
    <scope>NUCLEOTIDE SEQUENCE [LARGE SCALE GENOMIC DNA]</scope>
    <source>
        <strain evidence="3">CBS 593.65</strain>
    </source>
</reference>
<sequence length="75" mass="8958">MVISDDETMRKTRVEKQQPRNFKTRSRARGTRQRKSRTGREAQPTGPRRSQRKRSQPASYRTVMMFDFDEVILLD</sequence>
<name>A0A1L9TTA3_9EURO</name>
<feature type="compositionally biased region" description="Basic residues" evidence="1">
    <location>
        <begin position="22"/>
        <end position="37"/>
    </location>
</feature>
<evidence type="ECO:0000313" key="3">
    <source>
        <dbReference type="Proteomes" id="UP000184356"/>
    </source>
</evidence>
<protein>
    <submittedName>
        <fullName evidence="2">Uncharacterized protein</fullName>
    </submittedName>
</protein>
<evidence type="ECO:0000256" key="1">
    <source>
        <dbReference type="SAM" id="MobiDB-lite"/>
    </source>
</evidence>
<gene>
    <name evidence="2" type="ORF">ASPSYDRAFT_41347</name>
</gene>
<feature type="region of interest" description="Disordered" evidence="1">
    <location>
        <begin position="1"/>
        <end position="58"/>
    </location>
</feature>
<organism evidence="2 3">
    <name type="scientific">Aspergillus sydowii CBS 593.65</name>
    <dbReference type="NCBI Taxonomy" id="1036612"/>
    <lineage>
        <taxon>Eukaryota</taxon>
        <taxon>Fungi</taxon>
        <taxon>Dikarya</taxon>
        <taxon>Ascomycota</taxon>
        <taxon>Pezizomycotina</taxon>
        <taxon>Eurotiomycetes</taxon>
        <taxon>Eurotiomycetidae</taxon>
        <taxon>Eurotiales</taxon>
        <taxon>Aspergillaceae</taxon>
        <taxon>Aspergillus</taxon>
        <taxon>Aspergillus subgen. Nidulantes</taxon>
    </lineage>
</organism>